<protein>
    <submittedName>
        <fullName evidence="1">Uncharacterized protein</fullName>
    </submittedName>
</protein>
<dbReference type="EMBL" id="BAABGU010000054">
    <property type="protein sequence ID" value="GAA4579984.1"/>
    <property type="molecule type" value="Genomic_DNA"/>
</dbReference>
<evidence type="ECO:0000313" key="1">
    <source>
        <dbReference type="EMBL" id="GAA4579984.1"/>
    </source>
</evidence>
<accession>A0ABP8T4F2</accession>
<gene>
    <name evidence="1" type="ORF">GCM10023176_58780</name>
</gene>
<dbReference type="RefSeq" id="WP_346124928.1">
    <property type="nucleotide sequence ID" value="NZ_BAABGU010000054.1"/>
</dbReference>
<dbReference type="Proteomes" id="UP001500307">
    <property type="component" value="Unassembled WGS sequence"/>
</dbReference>
<organism evidence="1 2">
    <name type="scientific">Micromonospora coerulea</name>
    <dbReference type="NCBI Taxonomy" id="47856"/>
    <lineage>
        <taxon>Bacteria</taxon>
        <taxon>Bacillati</taxon>
        <taxon>Actinomycetota</taxon>
        <taxon>Actinomycetes</taxon>
        <taxon>Micromonosporales</taxon>
        <taxon>Micromonosporaceae</taxon>
        <taxon>Micromonospora</taxon>
    </lineage>
</organism>
<comment type="caution">
    <text evidence="1">The sequence shown here is derived from an EMBL/GenBank/DDBJ whole genome shotgun (WGS) entry which is preliminary data.</text>
</comment>
<reference evidence="2" key="1">
    <citation type="journal article" date="2019" name="Int. J. Syst. Evol. Microbiol.">
        <title>The Global Catalogue of Microorganisms (GCM) 10K type strain sequencing project: providing services to taxonomists for standard genome sequencing and annotation.</title>
        <authorList>
            <consortium name="The Broad Institute Genomics Platform"/>
            <consortium name="The Broad Institute Genome Sequencing Center for Infectious Disease"/>
            <person name="Wu L."/>
            <person name="Ma J."/>
        </authorList>
    </citation>
    <scope>NUCLEOTIDE SEQUENCE [LARGE SCALE GENOMIC DNA]</scope>
    <source>
        <strain evidence="2">JCM 3175</strain>
    </source>
</reference>
<evidence type="ECO:0000313" key="2">
    <source>
        <dbReference type="Proteomes" id="UP001500307"/>
    </source>
</evidence>
<name>A0ABP8T4F2_9ACTN</name>
<proteinExistence type="predicted"/>
<keyword evidence="2" id="KW-1185">Reference proteome</keyword>
<sequence length="61" mass="6252">MRLAVLGPPGSETIAGAIAACLGVASISLTDTVQADTRIAALNLRRLLNLGLQRRHGACLA</sequence>